<dbReference type="NCBIfam" id="TIGR00229">
    <property type="entry name" value="sensory_box"/>
    <property type="match status" value="1"/>
</dbReference>
<dbReference type="InterPro" id="IPR000014">
    <property type="entry name" value="PAS"/>
</dbReference>
<dbReference type="OrthoDB" id="3687827at2"/>
<reference evidence="3" key="1">
    <citation type="submission" date="2018-02" db="EMBL/GenBank/DDBJ databases">
        <authorList>
            <person name="Seth-Smith MB H."/>
            <person name="Seth-Smith H."/>
        </authorList>
    </citation>
    <scope>NUCLEOTIDE SEQUENCE [LARGE SCALE GENOMIC DNA]</scope>
</reference>
<name>A0A447GKQ6_9MYCO</name>
<gene>
    <name evidence="2" type="primary">fixL</name>
    <name evidence="2" type="ORF">MB901379_04665</name>
</gene>
<dbReference type="GO" id="GO:0004673">
    <property type="term" value="F:protein histidine kinase activity"/>
    <property type="evidence" value="ECO:0007669"/>
    <property type="project" value="UniProtKB-EC"/>
</dbReference>
<proteinExistence type="predicted"/>
<dbReference type="InterPro" id="IPR035965">
    <property type="entry name" value="PAS-like_dom_sf"/>
</dbReference>
<evidence type="ECO:0000259" key="1">
    <source>
        <dbReference type="PROSITE" id="PS50112"/>
    </source>
</evidence>
<dbReference type="EMBL" id="LR130759">
    <property type="protein sequence ID" value="VDM91051.1"/>
    <property type="molecule type" value="Genomic_DNA"/>
</dbReference>
<dbReference type="Proteomes" id="UP000269998">
    <property type="component" value="Chromosome"/>
</dbReference>
<sequence>MEIYADDKGSILAVTEPELLGYTSEELIGKKVEIIVPYKYREAHRRGLKRWSESGEAKVMGTWLLIEARHRDGDLVRMELVLTQRMDNTGRRVVTANIKPVSDDDMFRLAPI</sequence>
<evidence type="ECO:0000313" key="3">
    <source>
        <dbReference type="Proteomes" id="UP000269998"/>
    </source>
</evidence>
<keyword evidence="2" id="KW-0808">Transferase</keyword>
<dbReference type="RefSeq" id="WP_158018641.1">
    <property type="nucleotide sequence ID" value="NZ_CBCSKE010000097.1"/>
</dbReference>
<dbReference type="Gene3D" id="3.30.450.20">
    <property type="entry name" value="PAS domain"/>
    <property type="match status" value="1"/>
</dbReference>
<accession>A0A447GKQ6</accession>
<dbReference type="PROSITE" id="PS50112">
    <property type="entry name" value="PAS"/>
    <property type="match status" value="1"/>
</dbReference>
<keyword evidence="3" id="KW-1185">Reference proteome</keyword>
<dbReference type="AlphaFoldDB" id="A0A447GKQ6"/>
<organism evidence="2 3">
    <name type="scientific">Mycobacterium basiliense</name>
    <dbReference type="NCBI Taxonomy" id="2094119"/>
    <lineage>
        <taxon>Bacteria</taxon>
        <taxon>Bacillati</taxon>
        <taxon>Actinomycetota</taxon>
        <taxon>Actinomycetes</taxon>
        <taxon>Mycobacteriales</taxon>
        <taxon>Mycobacteriaceae</taxon>
        <taxon>Mycobacterium</taxon>
    </lineage>
</organism>
<evidence type="ECO:0000313" key="2">
    <source>
        <dbReference type="EMBL" id="VDM91051.1"/>
    </source>
</evidence>
<dbReference type="SUPFAM" id="SSF55785">
    <property type="entry name" value="PYP-like sensor domain (PAS domain)"/>
    <property type="match status" value="1"/>
</dbReference>
<dbReference type="EC" id="2.7.13.3" evidence="2"/>
<dbReference type="KEGG" id="mbai:MB901379_04665"/>
<feature type="domain" description="PAS" evidence="1">
    <location>
        <begin position="18"/>
        <end position="55"/>
    </location>
</feature>
<protein>
    <submittedName>
        <fullName evidence="2">Sensor protein FixL</fullName>
        <ecNumber evidence="2">2.7.13.3</ecNumber>
    </submittedName>
</protein>
<dbReference type="CDD" id="cd00130">
    <property type="entry name" value="PAS"/>
    <property type="match status" value="1"/>
</dbReference>